<dbReference type="AlphaFoldDB" id="A0A212JFR7"/>
<organism evidence="1">
    <name type="scientific">uncultured Dysgonomonas sp</name>
    <dbReference type="NCBI Taxonomy" id="206096"/>
    <lineage>
        <taxon>Bacteria</taxon>
        <taxon>Pseudomonadati</taxon>
        <taxon>Bacteroidota</taxon>
        <taxon>Bacteroidia</taxon>
        <taxon>Bacteroidales</taxon>
        <taxon>Dysgonomonadaceae</taxon>
        <taxon>Dysgonomonas</taxon>
        <taxon>environmental samples</taxon>
    </lineage>
</organism>
<dbReference type="RefSeq" id="WP_296940607.1">
    <property type="nucleotide sequence ID" value="NZ_LT599032.1"/>
</dbReference>
<accession>A0A212JFR7</accession>
<reference evidence="1" key="1">
    <citation type="submission" date="2016-04" db="EMBL/GenBank/DDBJ databases">
        <authorList>
            <person name="Evans L.H."/>
            <person name="Alamgir A."/>
            <person name="Owens N."/>
            <person name="Weber N.D."/>
            <person name="Virtaneva K."/>
            <person name="Barbian K."/>
            <person name="Babar A."/>
            <person name="Rosenke K."/>
        </authorList>
    </citation>
    <scope>NUCLEOTIDE SEQUENCE</scope>
    <source>
        <strain evidence="1">86-1</strain>
    </source>
</reference>
<dbReference type="InterPro" id="IPR014985">
    <property type="entry name" value="WbqC"/>
</dbReference>
<evidence type="ECO:0000313" key="1">
    <source>
        <dbReference type="EMBL" id="SBV98095.1"/>
    </source>
</evidence>
<gene>
    <name evidence="1" type="ORF">KL86DYS1_12081</name>
</gene>
<protein>
    <recommendedName>
        <fullName evidence="2">WbqC-like protein</fullName>
    </recommendedName>
</protein>
<dbReference type="Pfam" id="PF08889">
    <property type="entry name" value="WbqC"/>
    <property type="match status" value="1"/>
</dbReference>
<dbReference type="EMBL" id="FLUM01000001">
    <property type="protein sequence ID" value="SBV98095.1"/>
    <property type="molecule type" value="Genomic_DNA"/>
</dbReference>
<evidence type="ECO:0008006" key="2">
    <source>
        <dbReference type="Google" id="ProtNLM"/>
    </source>
</evidence>
<name>A0A212JFR7_9BACT</name>
<proteinExistence type="predicted"/>
<sequence length="217" mass="25640">MGLNDIYLSSAYLAPVQYYTKFLLAGRVLIEQNDNYIKQTYRNRCTIVSANGEISLSIPVEHSSKDKTLMKDIRIAQHGNWQHMHWNAIVSAYNSTPFFEYYQDDFYPFYHKKYSFLFDYNEELNNLILRLLDINLPRIQHTAVYKTEFTDTESDFRELIHPKKDWKLLDADFLPVPYYQVFGQKFGFIANMSIIDLLFNMGNESQIILADSARKRI</sequence>